<evidence type="ECO:0000256" key="3">
    <source>
        <dbReference type="ARBA" id="ARBA00022553"/>
    </source>
</evidence>
<dbReference type="PROSITE" id="PS50109">
    <property type="entry name" value="HIS_KIN"/>
    <property type="match status" value="1"/>
</dbReference>
<dbReference type="Pfam" id="PF00512">
    <property type="entry name" value="HisKA"/>
    <property type="match status" value="1"/>
</dbReference>
<dbReference type="InterPro" id="IPR036097">
    <property type="entry name" value="HisK_dim/P_sf"/>
</dbReference>
<dbReference type="SMART" id="SM00448">
    <property type="entry name" value="REC"/>
    <property type="match status" value="1"/>
</dbReference>
<comment type="catalytic activity">
    <reaction evidence="1">
        <text>ATP + protein L-histidine = ADP + protein N-phospho-L-histidine.</text>
        <dbReference type="EC" id="2.7.13.3"/>
    </reaction>
</comment>
<feature type="transmembrane region" description="Helical" evidence="5">
    <location>
        <begin position="7"/>
        <end position="31"/>
    </location>
</feature>
<dbReference type="Gene3D" id="3.30.565.10">
    <property type="entry name" value="Histidine kinase-like ATPase, C-terminal domain"/>
    <property type="match status" value="1"/>
</dbReference>
<dbReference type="Pfam" id="PF02518">
    <property type="entry name" value="HATPase_c"/>
    <property type="match status" value="1"/>
</dbReference>
<evidence type="ECO:0000256" key="2">
    <source>
        <dbReference type="ARBA" id="ARBA00012438"/>
    </source>
</evidence>
<dbReference type="RefSeq" id="WP_161810174.1">
    <property type="nucleotide sequence ID" value="NZ_BLJN01000001.1"/>
</dbReference>
<evidence type="ECO:0000313" key="8">
    <source>
        <dbReference type="EMBL" id="GFE78248.1"/>
    </source>
</evidence>
<organism evidence="8 9">
    <name type="scientific">Steroidobacter agaridevorans</name>
    <dbReference type="NCBI Taxonomy" id="2695856"/>
    <lineage>
        <taxon>Bacteria</taxon>
        <taxon>Pseudomonadati</taxon>
        <taxon>Pseudomonadota</taxon>
        <taxon>Gammaproteobacteria</taxon>
        <taxon>Steroidobacterales</taxon>
        <taxon>Steroidobacteraceae</taxon>
        <taxon>Steroidobacter</taxon>
    </lineage>
</organism>
<evidence type="ECO:0000256" key="5">
    <source>
        <dbReference type="SAM" id="Phobius"/>
    </source>
</evidence>
<proteinExistence type="predicted"/>
<keyword evidence="3 4" id="KW-0597">Phosphoprotein</keyword>
<gene>
    <name evidence="8" type="ORF">GCM10011487_02480</name>
</gene>
<keyword evidence="9" id="KW-1185">Reference proteome</keyword>
<dbReference type="Gene3D" id="1.10.287.130">
    <property type="match status" value="1"/>
</dbReference>
<dbReference type="Gene3D" id="3.40.50.2300">
    <property type="match status" value="1"/>
</dbReference>
<comment type="caution">
    <text evidence="8">The sequence shown here is derived from an EMBL/GenBank/DDBJ whole genome shotgun (WGS) entry which is preliminary data.</text>
</comment>
<dbReference type="SMART" id="SM00387">
    <property type="entry name" value="HATPase_c"/>
    <property type="match status" value="1"/>
</dbReference>
<dbReference type="InterPro" id="IPR001789">
    <property type="entry name" value="Sig_transdc_resp-reg_receiver"/>
</dbReference>
<sequence>MRFFRRSLITLGVAATLPTVVFVAVGAFYFLRAERARVETDTLGRSEIATMLVDGRLRRDLAALNVLTSSVDLARGNMREFYSRVQRVQAANPAWRTIVLIDVLSAQELFDLRRPLGEPRALDTVHAQALDDIRRSQAPSAGSITAPPEALAWVYAPVSNDGVLRYVLAAGIEPKAFQELLTAVAEPGTTAAIVDRQGSFVARTLSFETRVGTPATEFVRKAISEGDSGLYPGTTYEGLKNYTAFHTSPWSQWSAHLAVASTAIDAPTRWSFVAAALAASGALLLGGTLAVLMLRDMAERRRAEETLRQSQKMEAVGQLTGGIAHDFNNLLTAVIGNLDLIRNKVQDNERLRRLADNALEASRRGAKLASQLLAFSRSQRMAVGPVDLQQLFNGMSGLLTQSVGPSIDVRMSLDPDARLVMSDANQLELALLNLAVNARDAMPAGGKLIISARRANVVDRHLARGDYVQLSVTDTGVGMTEEVRARAVEPFFTTKPVGQGTGLGLSQVYAVARESGGSLHIDSETQQGTTIRLILPLAPADAVAPPLASAALVAADPEPEPVKKSASVVVVDDDRLVRRFMTESLRSLGYEVRDTDNGIDALVLLDAQRCDLLLADFAMPGMNGAELAKAAQMKQPGLPVLIVSGYADSAALEAVLGTARQLRKPFDMAELGAAVAEVLQSSRS</sequence>
<reference evidence="9" key="1">
    <citation type="submission" date="2020-01" db="EMBL/GenBank/DDBJ databases">
        <title>'Steroidobacter agaridevorans' sp. nov., agar-degrading bacteria isolated from rhizosphere soils.</title>
        <authorList>
            <person name="Ikenaga M."/>
            <person name="Kataoka M."/>
            <person name="Murouchi A."/>
            <person name="Katsuragi S."/>
            <person name="Sakai M."/>
        </authorList>
    </citation>
    <scope>NUCLEOTIDE SEQUENCE [LARGE SCALE GENOMIC DNA]</scope>
    <source>
        <strain evidence="9">YU21-B</strain>
    </source>
</reference>
<keyword evidence="5" id="KW-1133">Transmembrane helix</keyword>
<dbReference type="SMART" id="SM00388">
    <property type="entry name" value="HisKA"/>
    <property type="match status" value="1"/>
</dbReference>
<dbReference type="GO" id="GO:0000155">
    <property type="term" value="F:phosphorelay sensor kinase activity"/>
    <property type="evidence" value="ECO:0007669"/>
    <property type="project" value="InterPro"/>
</dbReference>
<dbReference type="SUPFAM" id="SSF52172">
    <property type="entry name" value="CheY-like"/>
    <property type="match status" value="1"/>
</dbReference>
<dbReference type="InterPro" id="IPR036890">
    <property type="entry name" value="HATPase_C_sf"/>
</dbReference>
<dbReference type="SUPFAM" id="SSF55874">
    <property type="entry name" value="ATPase domain of HSP90 chaperone/DNA topoisomerase II/histidine kinase"/>
    <property type="match status" value="1"/>
</dbReference>
<dbReference type="PANTHER" id="PTHR43065:SF49">
    <property type="entry name" value="HISTIDINE KINASE"/>
    <property type="match status" value="1"/>
</dbReference>
<dbReference type="PRINTS" id="PR00344">
    <property type="entry name" value="BCTRLSENSOR"/>
</dbReference>
<dbReference type="SUPFAM" id="SSF47384">
    <property type="entry name" value="Homodimeric domain of signal transducing histidine kinase"/>
    <property type="match status" value="1"/>
</dbReference>
<protein>
    <recommendedName>
        <fullName evidence="2">histidine kinase</fullName>
        <ecNumber evidence="2">2.7.13.3</ecNumber>
    </recommendedName>
</protein>
<keyword evidence="5" id="KW-0472">Membrane</keyword>
<dbReference type="InterPro" id="IPR011006">
    <property type="entry name" value="CheY-like_superfamily"/>
</dbReference>
<evidence type="ECO:0000256" key="4">
    <source>
        <dbReference type="PROSITE-ProRule" id="PRU00169"/>
    </source>
</evidence>
<dbReference type="Proteomes" id="UP000445000">
    <property type="component" value="Unassembled WGS sequence"/>
</dbReference>
<dbReference type="Pfam" id="PF00072">
    <property type="entry name" value="Response_reg"/>
    <property type="match status" value="1"/>
</dbReference>
<dbReference type="AlphaFoldDB" id="A0A829Y5L9"/>
<keyword evidence="5" id="KW-0812">Transmembrane</keyword>
<dbReference type="PROSITE" id="PS50110">
    <property type="entry name" value="RESPONSE_REGULATORY"/>
    <property type="match status" value="1"/>
</dbReference>
<dbReference type="InterPro" id="IPR004358">
    <property type="entry name" value="Sig_transdc_His_kin-like_C"/>
</dbReference>
<dbReference type="CDD" id="cd18774">
    <property type="entry name" value="PDC2_HK_sensor"/>
    <property type="match status" value="1"/>
</dbReference>
<dbReference type="InterPro" id="IPR005467">
    <property type="entry name" value="His_kinase_dom"/>
</dbReference>
<dbReference type="InterPro" id="IPR003661">
    <property type="entry name" value="HisK_dim/P_dom"/>
</dbReference>
<feature type="domain" description="Response regulatory" evidence="7">
    <location>
        <begin position="567"/>
        <end position="679"/>
    </location>
</feature>
<dbReference type="EC" id="2.7.13.3" evidence="2"/>
<name>A0A829Y5L9_9GAMM</name>
<feature type="modified residue" description="4-aspartylphosphate" evidence="4">
    <location>
        <position position="616"/>
    </location>
</feature>
<dbReference type="PANTHER" id="PTHR43065">
    <property type="entry name" value="SENSOR HISTIDINE KINASE"/>
    <property type="match status" value="1"/>
</dbReference>
<accession>A0A829Y5L9</accession>
<dbReference type="EMBL" id="BLJN01000001">
    <property type="protein sequence ID" value="GFE78248.1"/>
    <property type="molecule type" value="Genomic_DNA"/>
</dbReference>
<feature type="domain" description="Histidine kinase" evidence="6">
    <location>
        <begin position="322"/>
        <end position="539"/>
    </location>
</feature>
<evidence type="ECO:0000259" key="7">
    <source>
        <dbReference type="PROSITE" id="PS50110"/>
    </source>
</evidence>
<dbReference type="CDD" id="cd00082">
    <property type="entry name" value="HisKA"/>
    <property type="match status" value="1"/>
</dbReference>
<evidence type="ECO:0000259" key="6">
    <source>
        <dbReference type="PROSITE" id="PS50109"/>
    </source>
</evidence>
<evidence type="ECO:0000313" key="9">
    <source>
        <dbReference type="Proteomes" id="UP000445000"/>
    </source>
</evidence>
<evidence type="ECO:0000256" key="1">
    <source>
        <dbReference type="ARBA" id="ARBA00000085"/>
    </source>
</evidence>
<feature type="transmembrane region" description="Helical" evidence="5">
    <location>
        <begin position="270"/>
        <end position="294"/>
    </location>
</feature>
<dbReference type="InterPro" id="IPR003594">
    <property type="entry name" value="HATPase_dom"/>
</dbReference>